<dbReference type="AlphaFoldDB" id="A8FXJ8"/>
<dbReference type="InterPro" id="IPR001296">
    <property type="entry name" value="Glyco_trans_1"/>
</dbReference>
<dbReference type="EMBL" id="CP000821">
    <property type="protein sequence ID" value="ABV37571.1"/>
    <property type="molecule type" value="Genomic_DNA"/>
</dbReference>
<evidence type="ECO:0000259" key="2">
    <source>
        <dbReference type="Pfam" id="PF00534"/>
    </source>
</evidence>
<feature type="domain" description="Glycosyl transferase family 1" evidence="2">
    <location>
        <begin position="190"/>
        <end position="279"/>
    </location>
</feature>
<dbReference type="GO" id="GO:0016757">
    <property type="term" value="F:glycosyltransferase activity"/>
    <property type="evidence" value="ECO:0007669"/>
    <property type="project" value="InterPro"/>
</dbReference>
<evidence type="ECO:0000313" key="4">
    <source>
        <dbReference type="Proteomes" id="UP000002015"/>
    </source>
</evidence>
<dbReference type="STRING" id="425104.Ssed_2964"/>
<dbReference type="RefSeq" id="WP_012143301.1">
    <property type="nucleotide sequence ID" value="NC_009831.1"/>
</dbReference>
<dbReference type="Gene3D" id="3.40.50.2000">
    <property type="entry name" value="Glycogen Phosphorylase B"/>
    <property type="match status" value="2"/>
</dbReference>
<gene>
    <name evidence="3" type="ordered locus">Ssed_2964</name>
</gene>
<dbReference type="Pfam" id="PF00534">
    <property type="entry name" value="Glycos_transf_1"/>
    <property type="match status" value="1"/>
</dbReference>
<dbReference type="SUPFAM" id="SSF53756">
    <property type="entry name" value="UDP-Glycosyltransferase/glycogen phosphorylase"/>
    <property type="match status" value="1"/>
</dbReference>
<dbReference type="PANTHER" id="PTHR46401:SF2">
    <property type="entry name" value="GLYCOSYLTRANSFERASE WBBK-RELATED"/>
    <property type="match status" value="1"/>
</dbReference>
<dbReference type="CDD" id="cd03801">
    <property type="entry name" value="GT4_PimA-like"/>
    <property type="match status" value="1"/>
</dbReference>
<accession>A8FXJ8</accession>
<dbReference type="GO" id="GO:0009103">
    <property type="term" value="P:lipopolysaccharide biosynthetic process"/>
    <property type="evidence" value="ECO:0007669"/>
    <property type="project" value="TreeGrafter"/>
</dbReference>
<sequence length="304" mass="34167">MNILLVTNMYPSEGDVSWRGSFVKEQVDMSQTHNKDINYDIVHIKGRVCGGSNLNYLLAPLLILKKMLFNKFDAIHCHHAFCVLVSSLFFNKIIYTVHEGELNNHKTSIFIKLAISLSNKVIFVNHAEFLKSTHKRKYFLPCGIDFSFFKSSDLAPNGCILFPADPNRVEKNASLLREAEAVITADYPNVKFIYGGKIPREEMPYLMRQSLLVVTIGKFESDGLVLKEAMASNVPVVSTDVGNASYYLNEQSGLICSANTESLTAATLKILGDRESYLRGRERLSSLHVDQEKTVTKLAKIYQS</sequence>
<organism evidence="3 4">
    <name type="scientific">Shewanella sediminis (strain HAW-EB3)</name>
    <dbReference type="NCBI Taxonomy" id="425104"/>
    <lineage>
        <taxon>Bacteria</taxon>
        <taxon>Pseudomonadati</taxon>
        <taxon>Pseudomonadota</taxon>
        <taxon>Gammaproteobacteria</taxon>
        <taxon>Alteromonadales</taxon>
        <taxon>Shewanellaceae</taxon>
        <taxon>Shewanella</taxon>
    </lineage>
</organism>
<keyword evidence="4" id="KW-1185">Reference proteome</keyword>
<reference evidence="3 4" key="1">
    <citation type="submission" date="2007-08" db="EMBL/GenBank/DDBJ databases">
        <title>Complete sequence of Shewanella sediminis HAW-EB3.</title>
        <authorList>
            <consortium name="US DOE Joint Genome Institute"/>
            <person name="Copeland A."/>
            <person name="Lucas S."/>
            <person name="Lapidus A."/>
            <person name="Barry K."/>
            <person name="Glavina del Rio T."/>
            <person name="Dalin E."/>
            <person name="Tice H."/>
            <person name="Pitluck S."/>
            <person name="Chertkov O."/>
            <person name="Brettin T."/>
            <person name="Bruce D."/>
            <person name="Detter J.C."/>
            <person name="Han C."/>
            <person name="Schmutz J."/>
            <person name="Larimer F."/>
            <person name="Land M."/>
            <person name="Hauser L."/>
            <person name="Kyrpides N."/>
            <person name="Kim E."/>
            <person name="Zhao J.-S."/>
            <person name="Richardson P."/>
        </authorList>
    </citation>
    <scope>NUCLEOTIDE SEQUENCE [LARGE SCALE GENOMIC DNA]</scope>
    <source>
        <strain evidence="3 4">HAW-EB3</strain>
    </source>
</reference>
<name>A8FXJ8_SHESH</name>
<evidence type="ECO:0000256" key="1">
    <source>
        <dbReference type="ARBA" id="ARBA00022679"/>
    </source>
</evidence>
<keyword evidence="1" id="KW-0808">Transferase</keyword>
<protein>
    <recommendedName>
        <fullName evidence="2">Glycosyl transferase family 1 domain-containing protein</fullName>
    </recommendedName>
</protein>
<dbReference type="eggNOG" id="COG0438">
    <property type="taxonomic scope" value="Bacteria"/>
</dbReference>
<proteinExistence type="predicted"/>
<evidence type="ECO:0000313" key="3">
    <source>
        <dbReference type="EMBL" id="ABV37571.1"/>
    </source>
</evidence>
<dbReference type="HOGENOM" id="CLU_009583_2_4_6"/>
<dbReference type="KEGG" id="sse:Ssed_2964"/>
<dbReference type="OrthoDB" id="9772485at2"/>
<dbReference type="PANTHER" id="PTHR46401">
    <property type="entry name" value="GLYCOSYLTRANSFERASE WBBK-RELATED"/>
    <property type="match status" value="1"/>
</dbReference>
<dbReference type="Proteomes" id="UP000002015">
    <property type="component" value="Chromosome"/>
</dbReference>